<feature type="coiled-coil region" evidence="4">
    <location>
        <begin position="4"/>
        <end position="38"/>
    </location>
</feature>
<dbReference type="CDD" id="cd01949">
    <property type="entry name" value="GGDEF"/>
    <property type="match status" value="1"/>
</dbReference>
<dbReference type="OrthoDB" id="9812260at2"/>
<comment type="cofactor">
    <cofactor evidence="1">
        <name>Mg(2+)</name>
        <dbReference type="ChEBI" id="CHEBI:18420"/>
    </cofactor>
</comment>
<dbReference type="Pfam" id="PF20975">
    <property type="entry name" value="DGCcoil"/>
    <property type="match status" value="1"/>
</dbReference>
<organism evidence="6 7">
    <name type="scientific">Marinobacterium mangrovicola</name>
    <dbReference type="NCBI Taxonomy" id="1476959"/>
    <lineage>
        <taxon>Bacteria</taxon>
        <taxon>Pseudomonadati</taxon>
        <taxon>Pseudomonadota</taxon>
        <taxon>Gammaproteobacteria</taxon>
        <taxon>Oceanospirillales</taxon>
        <taxon>Oceanospirillaceae</taxon>
        <taxon>Marinobacterium</taxon>
    </lineage>
</organism>
<evidence type="ECO:0000259" key="5">
    <source>
        <dbReference type="PROSITE" id="PS50887"/>
    </source>
</evidence>
<dbReference type="InterPro" id="IPR043128">
    <property type="entry name" value="Rev_trsase/Diguanyl_cyclase"/>
</dbReference>
<sequence>MSEQVDWRARYRALAQEAEQHEQKLATALEQMRSLAAQLDLITHGESPVLDALLKKVTAELQSGGLESVQDLLRKTQTQVRRIEESKGKLAGRLTQPCDDWIAFLLQQDIRDTYGTRLSQAKQSLAEENINQLPGLLDTLLDIQKQLIPVHINSSDSNDLAACGDVLSARLASRLLDLIQLLSVPSSHAARVHSLIKRLESSPDASALEECLNEVSELVKIGGGNLETDIQEYLESLNSQLTYLRSFMDGADDSDQKQRRRNNLLDQSVRQNVKHIHTTVQKAQDINGLKQAVSTQLAGIIKAMNRHKVAEEQHLIDLKEERKALLTRIDEMEMKTEYFRKSAEDAHMKSMTDPLTGLPNRLAYERELEKEMERFKRYDTPFSLCVADLDYFKTINDKYGHLAGDKVLRLIARVLRSNLRGVDFVARIGGEEFVIILPSTDGESARQAAENIRQAVEQSPFNFQGSPVQVSISLGIAQVQPDDDIETLFGRADSNVYMAKREGRNQVRFG</sequence>
<evidence type="ECO:0000256" key="1">
    <source>
        <dbReference type="ARBA" id="ARBA00001946"/>
    </source>
</evidence>
<dbReference type="EC" id="2.7.7.65" evidence="2"/>
<protein>
    <recommendedName>
        <fullName evidence="2">diguanylate cyclase</fullName>
        <ecNumber evidence="2">2.7.7.65</ecNumber>
    </recommendedName>
</protein>
<evidence type="ECO:0000256" key="3">
    <source>
        <dbReference type="ARBA" id="ARBA00034247"/>
    </source>
</evidence>
<gene>
    <name evidence="6" type="ORF">CLV83_0822</name>
</gene>
<evidence type="ECO:0000256" key="4">
    <source>
        <dbReference type="SAM" id="Coils"/>
    </source>
</evidence>
<dbReference type="AlphaFoldDB" id="A0A4R1GND8"/>
<dbReference type="PROSITE" id="PS50887">
    <property type="entry name" value="GGDEF"/>
    <property type="match status" value="1"/>
</dbReference>
<evidence type="ECO:0000313" key="7">
    <source>
        <dbReference type="Proteomes" id="UP000294546"/>
    </source>
</evidence>
<dbReference type="InterPro" id="IPR029787">
    <property type="entry name" value="Nucleotide_cyclase"/>
</dbReference>
<dbReference type="InterPro" id="IPR050469">
    <property type="entry name" value="Diguanylate_Cyclase"/>
</dbReference>
<dbReference type="EMBL" id="SMFU01000007">
    <property type="protein sequence ID" value="TCK08730.1"/>
    <property type="molecule type" value="Genomic_DNA"/>
</dbReference>
<reference evidence="6 7" key="1">
    <citation type="submission" date="2019-03" db="EMBL/GenBank/DDBJ databases">
        <title>Genomic Encyclopedia of Archaeal and Bacterial Type Strains, Phase II (KMG-II): from individual species to whole genera.</title>
        <authorList>
            <person name="Goeker M."/>
        </authorList>
    </citation>
    <scope>NUCLEOTIDE SEQUENCE [LARGE SCALE GENOMIC DNA]</scope>
    <source>
        <strain evidence="6 7">DSM 27697</strain>
    </source>
</reference>
<dbReference type="Proteomes" id="UP000294546">
    <property type="component" value="Unassembled WGS sequence"/>
</dbReference>
<dbReference type="NCBIfam" id="TIGR00254">
    <property type="entry name" value="GGDEF"/>
    <property type="match status" value="1"/>
</dbReference>
<dbReference type="Gene3D" id="3.30.70.270">
    <property type="match status" value="1"/>
</dbReference>
<keyword evidence="4" id="KW-0175">Coiled coil</keyword>
<dbReference type="GO" id="GO:0052621">
    <property type="term" value="F:diguanylate cyclase activity"/>
    <property type="evidence" value="ECO:0007669"/>
    <property type="project" value="UniProtKB-EC"/>
</dbReference>
<keyword evidence="7" id="KW-1185">Reference proteome</keyword>
<feature type="domain" description="GGDEF" evidence="5">
    <location>
        <begin position="380"/>
        <end position="510"/>
    </location>
</feature>
<dbReference type="SMART" id="SM00267">
    <property type="entry name" value="GGDEF"/>
    <property type="match status" value="1"/>
</dbReference>
<dbReference type="PANTHER" id="PTHR45138">
    <property type="entry name" value="REGULATORY COMPONENTS OF SENSORY TRANSDUCTION SYSTEM"/>
    <property type="match status" value="1"/>
</dbReference>
<dbReference type="RefSeq" id="WP_132287872.1">
    <property type="nucleotide sequence ID" value="NZ_SMFU01000007.1"/>
</dbReference>
<evidence type="ECO:0000256" key="2">
    <source>
        <dbReference type="ARBA" id="ARBA00012528"/>
    </source>
</evidence>
<dbReference type="InterPro" id="IPR048516">
    <property type="entry name" value="DGCcoil"/>
</dbReference>
<dbReference type="InterPro" id="IPR000160">
    <property type="entry name" value="GGDEF_dom"/>
</dbReference>
<comment type="caution">
    <text evidence="6">The sequence shown here is derived from an EMBL/GenBank/DDBJ whole genome shotgun (WGS) entry which is preliminary data.</text>
</comment>
<comment type="catalytic activity">
    <reaction evidence="3">
        <text>2 GTP = 3',3'-c-di-GMP + 2 diphosphate</text>
        <dbReference type="Rhea" id="RHEA:24898"/>
        <dbReference type="ChEBI" id="CHEBI:33019"/>
        <dbReference type="ChEBI" id="CHEBI:37565"/>
        <dbReference type="ChEBI" id="CHEBI:58805"/>
        <dbReference type="EC" id="2.7.7.65"/>
    </reaction>
</comment>
<proteinExistence type="predicted"/>
<accession>A0A4R1GND8</accession>
<dbReference type="SUPFAM" id="SSF55073">
    <property type="entry name" value="Nucleotide cyclase"/>
    <property type="match status" value="1"/>
</dbReference>
<dbReference type="Pfam" id="PF00990">
    <property type="entry name" value="GGDEF"/>
    <property type="match status" value="1"/>
</dbReference>
<name>A0A4R1GND8_9GAMM</name>
<dbReference type="PANTHER" id="PTHR45138:SF9">
    <property type="entry name" value="DIGUANYLATE CYCLASE DGCM-RELATED"/>
    <property type="match status" value="1"/>
</dbReference>
<dbReference type="FunFam" id="3.30.70.270:FF:000001">
    <property type="entry name" value="Diguanylate cyclase domain protein"/>
    <property type="match status" value="1"/>
</dbReference>
<evidence type="ECO:0000313" key="6">
    <source>
        <dbReference type="EMBL" id="TCK08730.1"/>
    </source>
</evidence>